<dbReference type="Proteomes" id="UP001139721">
    <property type="component" value="Unassembled WGS sequence"/>
</dbReference>
<reference evidence="2" key="1">
    <citation type="submission" date="2021-11" db="EMBL/GenBank/DDBJ databases">
        <title>Legionella maioricencis sp. nov., a new species isolated from hot water samples in Mallorca.</title>
        <authorList>
            <person name="Crespi S."/>
            <person name="Drasar V."/>
            <person name="Salva-Serra F."/>
            <person name="Jaen-Luchoro D."/>
            <person name="Pineiro-Iglesias B."/>
            <person name="Aliaga F."/>
            <person name="Fernandez-Juarez V."/>
            <person name="Coll G."/>
            <person name="Moore E.R.B."/>
            <person name="Bennasar-Figueras A."/>
        </authorList>
    </citation>
    <scope>NUCLEOTIDE SEQUENCE</scope>
    <source>
        <strain evidence="2">HCPI-6</strain>
    </source>
</reference>
<gene>
    <name evidence="2" type="ORF">LOX96_15475</name>
</gene>
<evidence type="ECO:0000256" key="1">
    <source>
        <dbReference type="SAM" id="MobiDB-lite"/>
    </source>
</evidence>
<proteinExistence type="predicted"/>
<name>A0A9X2D3E4_9GAMM</name>
<evidence type="ECO:0000313" key="2">
    <source>
        <dbReference type="EMBL" id="MCL9685503.1"/>
    </source>
</evidence>
<comment type="caution">
    <text evidence="2">The sequence shown here is derived from an EMBL/GenBank/DDBJ whole genome shotgun (WGS) entry which is preliminary data.</text>
</comment>
<protein>
    <submittedName>
        <fullName evidence="2">Uncharacterized protein</fullName>
    </submittedName>
</protein>
<dbReference type="AlphaFoldDB" id="A0A9X2D3E4"/>
<keyword evidence="3" id="KW-1185">Reference proteome</keyword>
<evidence type="ECO:0000313" key="3">
    <source>
        <dbReference type="Proteomes" id="UP001139721"/>
    </source>
</evidence>
<accession>A0A9X2D3E4</accession>
<dbReference type="EMBL" id="JAJKBJ010000027">
    <property type="protein sequence ID" value="MCL9685503.1"/>
    <property type="molecule type" value="Genomic_DNA"/>
</dbReference>
<feature type="region of interest" description="Disordered" evidence="1">
    <location>
        <begin position="1"/>
        <end position="33"/>
    </location>
</feature>
<feature type="region of interest" description="Disordered" evidence="1">
    <location>
        <begin position="370"/>
        <end position="402"/>
    </location>
</feature>
<organism evidence="2 3">
    <name type="scientific">Legionella maioricensis</name>
    <dbReference type="NCBI Taxonomy" id="2896528"/>
    <lineage>
        <taxon>Bacteria</taxon>
        <taxon>Pseudomonadati</taxon>
        <taxon>Pseudomonadota</taxon>
        <taxon>Gammaproteobacteria</taxon>
        <taxon>Legionellales</taxon>
        <taxon>Legionellaceae</taxon>
        <taxon>Legionella</taxon>
    </lineage>
</organism>
<sequence>MPKTKHKQATHATKKVNKKEMKEQAKNPEVKKDPAEAGAVKYLTDLKNSMVEKLAKAEKVKGLYQKHRIIQEVNGEYHDKMGKLSSVYNIGRVGHIKAVDDLVDEVRALYEEKILSVRDNLERELNQKNTHPQEEQQKAVAKKLAEGMKQAVEDEKFGEFQGYVGTPPITRENVDKIAEQLEKINKRDALENERKKEIQMQQDEAFAAKEQATEIASALIEGVAKQQVEQQDSAFAAKEQATEIASAILEEAQKREAVIKRVERILDNLALKIEGIGQHHPEARAQAVNLHNTLMKGLTTLEVELKSGQKSRKEATDDFKELCSATIMSVMPALEKDLGWGEYLKNMLKSIANVFIAGAQKLGSNATFFNTSSKSGQAVTETGQELQADEDETPDQNPAANI</sequence>
<feature type="compositionally biased region" description="Polar residues" evidence="1">
    <location>
        <begin position="370"/>
        <end position="385"/>
    </location>
</feature>
<feature type="compositionally biased region" description="Basic and acidic residues" evidence="1">
    <location>
        <begin position="18"/>
        <end position="33"/>
    </location>
</feature>
<dbReference type="RefSeq" id="WP_250424094.1">
    <property type="nucleotide sequence ID" value="NZ_JAJKBJ010000027.1"/>
</dbReference>
<feature type="compositionally biased region" description="Basic residues" evidence="1">
    <location>
        <begin position="1"/>
        <end position="17"/>
    </location>
</feature>